<dbReference type="GO" id="GO:0016757">
    <property type="term" value="F:glycosyltransferase activity"/>
    <property type="evidence" value="ECO:0007669"/>
    <property type="project" value="InterPro"/>
</dbReference>
<dbReference type="PANTHER" id="PTHR12526:SF599">
    <property type="entry name" value="N-ACETYL-ALPHA-D-GLUCOSAMINYL L-MALATE SYNTHASE"/>
    <property type="match status" value="1"/>
</dbReference>
<dbReference type="GO" id="GO:0071793">
    <property type="term" value="P:bacillithiol biosynthetic process"/>
    <property type="evidence" value="ECO:0007669"/>
    <property type="project" value="InterPro"/>
</dbReference>
<dbReference type="AlphaFoldDB" id="A0A937X896"/>
<sequence>MKIAISCHTTQGGSGIVATELATALARRGHEVHLAASVRPFRLRADSGVTFHPIQAFEYPLFRHPPDDLSLANKLAGITREHGIEIIHAHYAIPHAVTALLARQVVAPRRVQVVTTLHGTDITLVGSHAEFYDLTRYAMLASDAVTTVSRWLRDETLSRFQLSTALRRPIAVIPNFVDTGAFTDAGRAPYPASGEPFHLAHASNLRPVKRIADVVRVFHAVQQALPARLTILGEGPEKGLAEELAAELGIAELVRFAGTVRDVPALMRSAHVNLLLSQYESFGLSALEAMACGTPVAASAGGGLPEVIEYGRTGLLCPVGDVACSAAGLIALLDDRPRWERMSRDAAAAARERFDLELIVPQYERLYEELLAEREA</sequence>
<dbReference type="Pfam" id="PF00534">
    <property type="entry name" value="Glycos_transf_1"/>
    <property type="match status" value="1"/>
</dbReference>
<evidence type="ECO:0000313" key="4">
    <source>
        <dbReference type="Proteomes" id="UP000748308"/>
    </source>
</evidence>
<dbReference type="Pfam" id="PF13439">
    <property type="entry name" value="Glyco_transf_4"/>
    <property type="match status" value="1"/>
</dbReference>
<comment type="caution">
    <text evidence="3">The sequence shown here is derived from an EMBL/GenBank/DDBJ whole genome shotgun (WGS) entry which is preliminary data.</text>
</comment>
<organism evidence="3 4">
    <name type="scientific">Eiseniibacteriota bacterium</name>
    <dbReference type="NCBI Taxonomy" id="2212470"/>
    <lineage>
        <taxon>Bacteria</taxon>
        <taxon>Candidatus Eiseniibacteriota</taxon>
    </lineage>
</organism>
<accession>A0A937X896</accession>
<proteinExistence type="predicted"/>
<dbReference type="InterPro" id="IPR001296">
    <property type="entry name" value="Glyco_trans_1"/>
</dbReference>
<dbReference type="InterPro" id="IPR028098">
    <property type="entry name" value="Glyco_trans_4-like_N"/>
</dbReference>
<gene>
    <name evidence="3" type="primary">bshA</name>
    <name evidence="3" type="ORF">FJY75_07705</name>
</gene>
<dbReference type="Gene3D" id="3.40.50.2000">
    <property type="entry name" value="Glycogen Phosphorylase B"/>
    <property type="match status" value="2"/>
</dbReference>
<dbReference type="Proteomes" id="UP000748308">
    <property type="component" value="Unassembled WGS sequence"/>
</dbReference>
<protein>
    <submittedName>
        <fullName evidence="3">N-acetyl-alpha-D-glucosaminyl L-malate synthase BshA</fullName>
    </submittedName>
</protein>
<dbReference type="InterPro" id="IPR023881">
    <property type="entry name" value="Thiol_BshA"/>
</dbReference>
<reference evidence="3" key="1">
    <citation type="submission" date="2019-03" db="EMBL/GenBank/DDBJ databases">
        <title>Lake Tanganyika Metagenome-Assembled Genomes (MAGs).</title>
        <authorList>
            <person name="Tran P."/>
        </authorList>
    </citation>
    <scope>NUCLEOTIDE SEQUENCE</scope>
    <source>
        <strain evidence="3">M_DeepCast_400m_m2_100</strain>
    </source>
</reference>
<evidence type="ECO:0000313" key="3">
    <source>
        <dbReference type="EMBL" id="MBM3317723.1"/>
    </source>
</evidence>
<dbReference type="EMBL" id="VGIY01000175">
    <property type="protein sequence ID" value="MBM3317723.1"/>
    <property type="molecule type" value="Genomic_DNA"/>
</dbReference>
<name>A0A937X896_UNCEI</name>
<feature type="domain" description="Glycosyl transferase family 1" evidence="1">
    <location>
        <begin position="191"/>
        <end position="346"/>
    </location>
</feature>
<dbReference type="PANTHER" id="PTHR12526">
    <property type="entry name" value="GLYCOSYLTRANSFERASE"/>
    <property type="match status" value="1"/>
</dbReference>
<dbReference type="NCBIfam" id="TIGR03999">
    <property type="entry name" value="thiol_BshA"/>
    <property type="match status" value="1"/>
</dbReference>
<feature type="domain" description="Glycosyltransferase subfamily 4-like N-terminal" evidence="2">
    <location>
        <begin position="12"/>
        <end position="179"/>
    </location>
</feature>
<dbReference type="SUPFAM" id="SSF53756">
    <property type="entry name" value="UDP-Glycosyltransferase/glycogen phosphorylase"/>
    <property type="match status" value="1"/>
</dbReference>
<evidence type="ECO:0000259" key="2">
    <source>
        <dbReference type="Pfam" id="PF13439"/>
    </source>
</evidence>
<evidence type="ECO:0000259" key="1">
    <source>
        <dbReference type="Pfam" id="PF00534"/>
    </source>
</evidence>